<dbReference type="EMBL" id="CABVQD010000046">
    <property type="protein sequence ID" value="VWC43505.1"/>
    <property type="molecule type" value="Genomic_DNA"/>
</dbReference>
<name>A0A6J5E3E6_9BURK</name>
<keyword evidence="2" id="KW-1185">Reference proteome</keyword>
<dbReference type="RefSeq" id="WP_031398212.1">
    <property type="nucleotide sequence ID" value="NZ_CABVQD010000046.1"/>
</dbReference>
<evidence type="ECO:0000313" key="2">
    <source>
        <dbReference type="Proteomes" id="UP000494330"/>
    </source>
</evidence>
<proteinExistence type="predicted"/>
<organism evidence="1 2">
    <name type="scientific">Burkholderia paludis</name>
    <dbReference type="NCBI Taxonomy" id="1506587"/>
    <lineage>
        <taxon>Bacteria</taxon>
        <taxon>Pseudomonadati</taxon>
        <taxon>Pseudomonadota</taxon>
        <taxon>Betaproteobacteria</taxon>
        <taxon>Burkholderiales</taxon>
        <taxon>Burkholderiaceae</taxon>
        <taxon>Burkholderia</taxon>
        <taxon>Burkholderia cepacia complex</taxon>
    </lineage>
</organism>
<reference evidence="1 2" key="1">
    <citation type="submission" date="2019-09" db="EMBL/GenBank/DDBJ databases">
        <authorList>
            <person name="Depoorter E."/>
        </authorList>
    </citation>
    <scope>NUCLEOTIDE SEQUENCE [LARGE SCALE GENOMIC DNA]</scope>
    <source>
        <strain evidence="1">LMG 30113</strain>
    </source>
</reference>
<accession>A0A6J5E3E6</accession>
<sequence length="143" mass="15520">MSPISPLDRLFQTIQSQSAPVGQVKTATAATSGSRKESIGDASAQKRDGLAARLAQRIQAIDPDHPQRRRQAFRLYIEYGLISRLGEEAGSDANFPILIDQIITSIEQIPSLQTDVDTAIDALFEHTSGGRSLATLLDAFERA</sequence>
<dbReference type="AlphaFoldDB" id="A0A6J5E3E6"/>
<protein>
    <submittedName>
        <fullName evidence="1">Uncharacterized protein</fullName>
    </submittedName>
</protein>
<gene>
    <name evidence="1" type="ORF">BPA30113_07107</name>
</gene>
<evidence type="ECO:0000313" key="1">
    <source>
        <dbReference type="EMBL" id="VWC43505.1"/>
    </source>
</evidence>
<dbReference type="Proteomes" id="UP000494330">
    <property type="component" value="Unassembled WGS sequence"/>
</dbReference>